<feature type="transmembrane region" description="Helical" evidence="9">
    <location>
        <begin position="378"/>
        <end position="398"/>
    </location>
</feature>
<evidence type="ECO:0000313" key="11">
    <source>
        <dbReference type="EMBL" id="KIM96201.1"/>
    </source>
</evidence>
<keyword evidence="8" id="KW-0325">Glycoprotein</keyword>
<feature type="transmembrane region" description="Helical" evidence="9">
    <location>
        <begin position="352"/>
        <end position="371"/>
    </location>
</feature>
<comment type="subcellular location">
    <subcellularLocation>
        <location evidence="1">Cell membrane</location>
        <topology evidence="1">Multi-pass membrane protein</topology>
    </subcellularLocation>
</comment>
<dbReference type="InterPro" id="IPR011701">
    <property type="entry name" value="MFS"/>
</dbReference>
<dbReference type="InParanoid" id="A0A0C3H128"/>
<dbReference type="FunFam" id="1.20.1720.10:FF:000012">
    <property type="entry name" value="MFS toxin efflux pump (AflT)"/>
    <property type="match status" value="1"/>
</dbReference>
<keyword evidence="3" id="KW-0813">Transport</keyword>
<dbReference type="Gene3D" id="1.20.1720.10">
    <property type="entry name" value="Multidrug resistance protein D"/>
    <property type="match status" value="1"/>
</dbReference>
<feature type="transmembrane region" description="Helical" evidence="9">
    <location>
        <begin position="314"/>
        <end position="332"/>
    </location>
</feature>
<protein>
    <recommendedName>
        <fullName evidence="10">Major facilitator superfamily (MFS) profile domain-containing protein</fullName>
    </recommendedName>
</protein>
<evidence type="ECO:0000256" key="6">
    <source>
        <dbReference type="ARBA" id="ARBA00022989"/>
    </source>
</evidence>
<sequence>MDQEKAVGAHPIQAVETEGNQVSDLGNDATEIQSTNEVAYPTGVKLATITIAVALSVLLVALDNTIIGTAIPRISDEFHALGDVGWYGSAYFLTTCATQLLFGKIYTHSNVKIVYLVAIALFELGSLVCGAAPTSTSLIIGRAIAGLGSAGIFIGGVVIITHSVALVKRPIYVGIVGAMYGIASVVGPLMGGVFTDHLSWRWCFYINLPIGGVTFIGIALFFKAPQMIEQTATFKSRLLQLDPLGTVIFMPSIICLLLALQWGGTTYPWGSARIIVLLVIFVILIIGFIIVQVKSGDNATTPPRIISQRSMAFGCWYTFSLSAAYFIALYYLPIWFQAIKGASPVHSGLMNLPMLLGVVSMAMISGVLITLIGYYVPFMIMSTAVAAIGIGLISTLELNSGSNIWIGFEALFGLGIGAGLMQAVLIPQTVLSINDTPTGTAAIIFFQTLGGAIMISVAQNVFQNRLLSNLNSAIPGLNLTPEAILGTGATNLRDIVPQEYLLPVLTSLNKALSQTFYVGVAGACVSVFGCLGLEWRSVKTSTGFVTSASV</sequence>
<dbReference type="OrthoDB" id="10021397at2759"/>
<reference evidence="12" key="2">
    <citation type="submission" date="2015-01" db="EMBL/GenBank/DDBJ databases">
        <title>Evolutionary Origins and Diversification of the Mycorrhizal Mutualists.</title>
        <authorList>
            <consortium name="DOE Joint Genome Institute"/>
            <consortium name="Mycorrhizal Genomics Consortium"/>
            <person name="Kohler A."/>
            <person name="Kuo A."/>
            <person name="Nagy L.G."/>
            <person name="Floudas D."/>
            <person name="Copeland A."/>
            <person name="Barry K.W."/>
            <person name="Cichocki N."/>
            <person name="Veneault-Fourrey C."/>
            <person name="LaButti K."/>
            <person name="Lindquist E.A."/>
            <person name="Lipzen A."/>
            <person name="Lundell T."/>
            <person name="Morin E."/>
            <person name="Murat C."/>
            <person name="Riley R."/>
            <person name="Ohm R."/>
            <person name="Sun H."/>
            <person name="Tunlid A."/>
            <person name="Henrissat B."/>
            <person name="Grigoriev I.V."/>
            <person name="Hibbett D.S."/>
            <person name="Martin F."/>
        </authorList>
    </citation>
    <scope>NUCLEOTIDE SEQUENCE [LARGE SCALE GENOMIC DNA]</scope>
    <source>
        <strain evidence="12">Zn</strain>
    </source>
</reference>
<feature type="transmembrane region" description="Helical" evidence="9">
    <location>
        <begin position="84"/>
        <end position="102"/>
    </location>
</feature>
<accession>A0A0C3H128</accession>
<dbReference type="InterPro" id="IPR036259">
    <property type="entry name" value="MFS_trans_sf"/>
</dbReference>
<feature type="transmembrane region" description="Helical" evidence="9">
    <location>
        <begin position="139"/>
        <end position="159"/>
    </location>
</feature>
<dbReference type="EMBL" id="KN832885">
    <property type="protein sequence ID" value="KIM96201.1"/>
    <property type="molecule type" value="Genomic_DNA"/>
</dbReference>
<evidence type="ECO:0000256" key="4">
    <source>
        <dbReference type="ARBA" id="ARBA00022475"/>
    </source>
</evidence>
<feature type="transmembrane region" description="Helical" evidence="9">
    <location>
        <begin position="114"/>
        <end position="133"/>
    </location>
</feature>
<name>A0A0C3H128_OIDMZ</name>
<proteinExistence type="inferred from homology"/>
<feature type="transmembrane region" description="Helical" evidence="9">
    <location>
        <begin position="515"/>
        <end position="533"/>
    </location>
</feature>
<dbReference type="FunFam" id="1.20.1250.20:FF:000489">
    <property type="entry name" value="MFS general substrate transporter"/>
    <property type="match status" value="1"/>
</dbReference>
<comment type="similarity">
    <text evidence="2">Belongs to the major facilitator superfamily. TCR/Tet family.</text>
</comment>
<dbReference type="PANTHER" id="PTHR23501">
    <property type="entry name" value="MAJOR FACILITATOR SUPERFAMILY"/>
    <property type="match status" value="1"/>
</dbReference>
<feature type="transmembrane region" description="Helical" evidence="9">
    <location>
        <begin position="171"/>
        <end position="190"/>
    </location>
</feature>
<dbReference type="AlphaFoldDB" id="A0A0C3H128"/>
<feature type="transmembrane region" description="Helical" evidence="9">
    <location>
        <begin position="274"/>
        <end position="293"/>
    </location>
</feature>
<feature type="transmembrane region" description="Helical" evidence="9">
    <location>
        <begin position="438"/>
        <end position="462"/>
    </location>
</feature>
<dbReference type="GO" id="GO:0022857">
    <property type="term" value="F:transmembrane transporter activity"/>
    <property type="evidence" value="ECO:0007669"/>
    <property type="project" value="InterPro"/>
</dbReference>
<feature type="transmembrane region" description="Helical" evidence="9">
    <location>
        <begin position="202"/>
        <end position="222"/>
    </location>
</feature>
<evidence type="ECO:0000313" key="12">
    <source>
        <dbReference type="Proteomes" id="UP000054321"/>
    </source>
</evidence>
<dbReference type="FunCoup" id="A0A0C3H128">
    <property type="interactions" value="92"/>
</dbReference>
<keyword evidence="5 9" id="KW-0812">Transmembrane</keyword>
<dbReference type="Proteomes" id="UP000054321">
    <property type="component" value="Unassembled WGS sequence"/>
</dbReference>
<evidence type="ECO:0000256" key="2">
    <source>
        <dbReference type="ARBA" id="ARBA00007520"/>
    </source>
</evidence>
<evidence type="ECO:0000256" key="1">
    <source>
        <dbReference type="ARBA" id="ARBA00004651"/>
    </source>
</evidence>
<dbReference type="Pfam" id="PF07690">
    <property type="entry name" value="MFS_1"/>
    <property type="match status" value="1"/>
</dbReference>
<keyword evidence="12" id="KW-1185">Reference proteome</keyword>
<gene>
    <name evidence="11" type="ORF">OIDMADRAFT_170908</name>
</gene>
<keyword evidence="4" id="KW-1003">Cell membrane</keyword>
<dbReference type="PROSITE" id="PS50850">
    <property type="entry name" value="MFS"/>
    <property type="match status" value="1"/>
</dbReference>
<evidence type="ECO:0000256" key="8">
    <source>
        <dbReference type="ARBA" id="ARBA00023180"/>
    </source>
</evidence>
<dbReference type="GO" id="GO:0005886">
    <property type="term" value="C:plasma membrane"/>
    <property type="evidence" value="ECO:0007669"/>
    <property type="project" value="UniProtKB-SubCell"/>
</dbReference>
<dbReference type="Gene3D" id="1.20.1250.20">
    <property type="entry name" value="MFS general substrate transporter like domains"/>
    <property type="match status" value="1"/>
</dbReference>
<evidence type="ECO:0000256" key="9">
    <source>
        <dbReference type="SAM" id="Phobius"/>
    </source>
</evidence>
<dbReference type="PANTHER" id="PTHR23501:SF199">
    <property type="entry name" value="MFS EFFLUX TRANSPORTER INPD-RELATED"/>
    <property type="match status" value="1"/>
</dbReference>
<dbReference type="InterPro" id="IPR020846">
    <property type="entry name" value="MFS_dom"/>
</dbReference>
<feature type="transmembrane region" description="Helical" evidence="9">
    <location>
        <begin position="243"/>
        <end position="262"/>
    </location>
</feature>
<keyword evidence="7 9" id="KW-0472">Membrane</keyword>
<dbReference type="CDD" id="cd17502">
    <property type="entry name" value="MFS_Azr1_MDR_like"/>
    <property type="match status" value="1"/>
</dbReference>
<evidence type="ECO:0000256" key="3">
    <source>
        <dbReference type="ARBA" id="ARBA00022448"/>
    </source>
</evidence>
<evidence type="ECO:0000259" key="10">
    <source>
        <dbReference type="PROSITE" id="PS50850"/>
    </source>
</evidence>
<feature type="transmembrane region" description="Helical" evidence="9">
    <location>
        <begin position="46"/>
        <end position="72"/>
    </location>
</feature>
<keyword evidence="6 9" id="KW-1133">Transmembrane helix</keyword>
<dbReference type="SUPFAM" id="SSF103473">
    <property type="entry name" value="MFS general substrate transporter"/>
    <property type="match status" value="1"/>
</dbReference>
<organism evidence="11 12">
    <name type="scientific">Oidiodendron maius (strain Zn)</name>
    <dbReference type="NCBI Taxonomy" id="913774"/>
    <lineage>
        <taxon>Eukaryota</taxon>
        <taxon>Fungi</taxon>
        <taxon>Dikarya</taxon>
        <taxon>Ascomycota</taxon>
        <taxon>Pezizomycotina</taxon>
        <taxon>Leotiomycetes</taxon>
        <taxon>Leotiomycetes incertae sedis</taxon>
        <taxon>Myxotrichaceae</taxon>
        <taxon>Oidiodendron</taxon>
    </lineage>
</organism>
<dbReference type="FunFam" id="1.20.1250.20:FF:000196">
    <property type="entry name" value="MFS toxin efflux pump (AflT)"/>
    <property type="match status" value="1"/>
</dbReference>
<feature type="domain" description="Major facilitator superfamily (MFS) profile" evidence="10">
    <location>
        <begin position="49"/>
        <end position="506"/>
    </location>
</feature>
<reference evidence="11 12" key="1">
    <citation type="submission" date="2014-04" db="EMBL/GenBank/DDBJ databases">
        <authorList>
            <consortium name="DOE Joint Genome Institute"/>
            <person name="Kuo A."/>
            <person name="Martino E."/>
            <person name="Perotto S."/>
            <person name="Kohler A."/>
            <person name="Nagy L.G."/>
            <person name="Floudas D."/>
            <person name="Copeland A."/>
            <person name="Barry K.W."/>
            <person name="Cichocki N."/>
            <person name="Veneault-Fourrey C."/>
            <person name="LaButti K."/>
            <person name="Lindquist E.A."/>
            <person name="Lipzen A."/>
            <person name="Lundell T."/>
            <person name="Morin E."/>
            <person name="Murat C."/>
            <person name="Sun H."/>
            <person name="Tunlid A."/>
            <person name="Henrissat B."/>
            <person name="Grigoriev I.V."/>
            <person name="Hibbett D.S."/>
            <person name="Martin F."/>
            <person name="Nordberg H.P."/>
            <person name="Cantor M.N."/>
            <person name="Hua S.X."/>
        </authorList>
    </citation>
    <scope>NUCLEOTIDE SEQUENCE [LARGE SCALE GENOMIC DNA]</scope>
    <source>
        <strain evidence="11 12">Zn</strain>
    </source>
</reference>
<evidence type="ECO:0000256" key="5">
    <source>
        <dbReference type="ARBA" id="ARBA00022692"/>
    </source>
</evidence>
<dbReference type="HOGENOM" id="CLU_000960_22_1_1"/>
<evidence type="ECO:0000256" key="7">
    <source>
        <dbReference type="ARBA" id="ARBA00023136"/>
    </source>
</evidence>
<feature type="transmembrane region" description="Helical" evidence="9">
    <location>
        <begin position="404"/>
        <end position="426"/>
    </location>
</feature>